<reference evidence="5 6" key="1">
    <citation type="submission" date="2016-10" db="EMBL/GenBank/DDBJ databases">
        <title>Genome sequence of Streptomyces gilvigriseus MUSC 26.</title>
        <authorList>
            <person name="Lee L.-H."/>
            <person name="Ser H.-L."/>
        </authorList>
    </citation>
    <scope>NUCLEOTIDE SEQUENCE [LARGE SCALE GENOMIC DNA]</scope>
    <source>
        <strain evidence="5 6">MUSC 26</strain>
    </source>
</reference>
<dbReference type="Gene3D" id="1.10.10.10">
    <property type="entry name" value="Winged helix-like DNA-binding domain superfamily/Winged helix DNA-binding domain"/>
    <property type="match status" value="1"/>
</dbReference>
<dbReference type="Pfam" id="PF00392">
    <property type="entry name" value="GntR"/>
    <property type="match status" value="1"/>
</dbReference>
<evidence type="ECO:0000256" key="2">
    <source>
        <dbReference type="ARBA" id="ARBA00023125"/>
    </source>
</evidence>
<dbReference type="SUPFAM" id="SSF64288">
    <property type="entry name" value="Chorismate lyase-like"/>
    <property type="match status" value="1"/>
</dbReference>
<evidence type="ECO:0000313" key="5">
    <source>
        <dbReference type="EMBL" id="OIV36079.1"/>
    </source>
</evidence>
<dbReference type="PANTHER" id="PTHR44846:SF17">
    <property type="entry name" value="GNTR-FAMILY TRANSCRIPTIONAL REGULATOR"/>
    <property type="match status" value="1"/>
</dbReference>
<dbReference type="Gene3D" id="3.40.1410.10">
    <property type="entry name" value="Chorismate lyase-like"/>
    <property type="match status" value="1"/>
</dbReference>
<dbReference type="SUPFAM" id="SSF46785">
    <property type="entry name" value="Winged helix' DNA-binding domain"/>
    <property type="match status" value="1"/>
</dbReference>
<dbReference type="PROSITE" id="PS50949">
    <property type="entry name" value="HTH_GNTR"/>
    <property type="match status" value="1"/>
</dbReference>
<comment type="caution">
    <text evidence="5">The sequence shown here is derived from an EMBL/GenBank/DDBJ whole genome shotgun (WGS) entry which is preliminary data.</text>
</comment>
<dbReference type="SMART" id="SM00866">
    <property type="entry name" value="UTRA"/>
    <property type="match status" value="1"/>
</dbReference>
<dbReference type="InterPro" id="IPR000524">
    <property type="entry name" value="Tscrpt_reg_HTH_GntR"/>
</dbReference>
<dbReference type="EMBL" id="MLCF01000115">
    <property type="protein sequence ID" value="OIV36079.1"/>
    <property type="molecule type" value="Genomic_DNA"/>
</dbReference>
<protein>
    <recommendedName>
        <fullName evidence="4">HTH gntR-type domain-containing protein</fullName>
    </recommendedName>
</protein>
<evidence type="ECO:0000256" key="1">
    <source>
        <dbReference type="ARBA" id="ARBA00023015"/>
    </source>
</evidence>
<dbReference type="InterPro" id="IPR036390">
    <property type="entry name" value="WH_DNA-bd_sf"/>
</dbReference>
<evidence type="ECO:0000259" key="4">
    <source>
        <dbReference type="PROSITE" id="PS50949"/>
    </source>
</evidence>
<dbReference type="AlphaFoldDB" id="A0A1J7BBM1"/>
<dbReference type="GO" id="GO:0045892">
    <property type="term" value="P:negative regulation of DNA-templated transcription"/>
    <property type="evidence" value="ECO:0007669"/>
    <property type="project" value="TreeGrafter"/>
</dbReference>
<keyword evidence="6" id="KW-1185">Reference proteome</keyword>
<dbReference type="CDD" id="cd07377">
    <property type="entry name" value="WHTH_GntR"/>
    <property type="match status" value="1"/>
</dbReference>
<accession>A0A1J7BBM1</accession>
<dbReference type="PANTHER" id="PTHR44846">
    <property type="entry name" value="MANNOSYL-D-GLYCERATE TRANSPORT/METABOLISM SYSTEM REPRESSOR MNGR-RELATED"/>
    <property type="match status" value="1"/>
</dbReference>
<evidence type="ECO:0000256" key="3">
    <source>
        <dbReference type="ARBA" id="ARBA00023163"/>
    </source>
</evidence>
<dbReference type="GO" id="GO:0003700">
    <property type="term" value="F:DNA-binding transcription factor activity"/>
    <property type="evidence" value="ECO:0007669"/>
    <property type="project" value="InterPro"/>
</dbReference>
<name>A0A1J7BBM1_9ACTN</name>
<dbReference type="InterPro" id="IPR028978">
    <property type="entry name" value="Chorismate_lyase_/UTRA_dom_sf"/>
</dbReference>
<dbReference type="SMART" id="SM00345">
    <property type="entry name" value="HTH_GNTR"/>
    <property type="match status" value="1"/>
</dbReference>
<gene>
    <name evidence="5" type="ORF">BIV57_18135</name>
</gene>
<dbReference type="PRINTS" id="PR00035">
    <property type="entry name" value="HTHGNTR"/>
</dbReference>
<keyword evidence="1" id="KW-0805">Transcription regulation</keyword>
<proteinExistence type="predicted"/>
<evidence type="ECO:0000313" key="6">
    <source>
        <dbReference type="Proteomes" id="UP000243342"/>
    </source>
</evidence>
<dbReference type="Pfam" id="PF07702">
    <property type="entry name" value="UTRA"/>
    <property type="match status" value="1"/>
</dbReference>
<feature type="domain" description="HTH gntR-type" evidence="4">
    <location>
        <begin position="9"/>
        <end position="77"/>
    </location>
</feature>
<dbReference type="GO" id="GO:0003677">
    <property type="term" value="F:DNA binding"/>
    <property type="evidence" value="ECO:0007669"/>
    <property type="project" value="UniProtKB-KW"/>
</dbReference>
<dbReference type="InterPro" id="IPR036388">
    <property type="entry name" value="WH-like_DNA-bd_sf"/>
</dbReference>
<dbReference type="Proteomes" id="UP000243342">
    <property type="component" value="Unassembled WGS sequence"/>
</dbReference>
<sequence>MEVPVPSKPLPYERIANELRVGIIDGRLAAGAQLTGENELMQRYSVARETARKALRVLRDEGLTLTRRGVGVFVRDARRVSRHASRNPAIAAVDETSAGMVGVEEVADNVTAPEHIARALGLREGELVCRRVQRQYAGVSTTRRSALYIPMGLAVEASITELDFGPGGAEARLREAGHAPARANEVIRVRMPFRPEAEDMRIEGAVPIVTILRTDYDRNGLAVQASETVLDGSRYALEYDFPLPEA</sequence>
<keyword evidence="3" id="KW-0804">Transcription</keyword>
<dbReference type="InterPro" id="IPR011663">
    <property type="entry name" value="UTRA"/>
</dbReference>
<dbReference type="STRING" id="1428644.BIV57_18135"/>
<keyword evidence="2" id="KW-0238">DNA-binding</keyword>
<organism evidence="5 6">
    <name type="scientific">Mangrovactinospora gilvigrisea</name>
    <dbReference type="NCBI Taxonomy" id="1428644"/>
    <lineage>
        <taxon>Bacteria</taxon>
        <taxon>Bacillati</taxon>
        <taxon>Actinomycetota</taxon>
        <taxon>Actinomycetes</taxon>
        <taxon>Kitasatosporales</taxon>
        <taxon>Streptomycetaceae</taxon>
        <taxon>Mangrovactinospora</taxon>
    </lineage>
</organism>
<dbReference type="InterPro" id="IPR050679">
    <property type="entry name" value="Bact_HTH_transcr_reg"/>
</dbReference>